<evidence type="ECO:0000313" key="4">
    <source>
        <dbReference type="Proteomes" id="UP000738349"/>
    </source>
</evidence>
<dbReference type="OrthoDB" id="3354387at2759"/>
<evidence type="ECO:0000313" key="3">
    <source>
        <dbReference type="EMBL" id="KAH7120511.1"/>
    </source>
</evidence>
<dbReference type="Proteomes" id="UP000738349">
    <property type="component" value="Unassembled WGS sequence"/>
</dbReference>
<name>A0A9P9IH67_9HYPO</name>
<dbReference type="PANTHER" id="PTHR40627">
    <property type="entry name" value="INDOLE PRENYLTRANSFERASE TDIB-RELATED"/>
    <property type="match status" value="1"/>
</dbReference>
<dbReference type="GO" id="GO:0016765">
    <property type="term" value="F:transferase activity, transferring alkyl or aryl (other than methyl) groups"/>
    <property type="evidence" value="ECO:0007669"/>
    <property type="project" value="InterPro"/>
</dbReference>
<organism evidence="3 4">
    <name type="scientific">Dactylonectria macrodidyma</name>
    <dbReference type="NCBI Taxonomy" id="307937"/>
    <lineage>
        <taxon>Eukaryota</taxon>
        <taxon>Fungi</taxon>
        <taxon>Dikarya</taxon>
        <taxon>Ascomycota</taxon>
        <taxon>Pezizomycotina</taxon>
        <taxon>Sordariomycetes</taxon>
        <taxon>Hypocreomycetidae</taxon>
        <taxon>Hypocreales</taxon>
        <taxon>Nectriaceae</taxon>
        <taxon>Dactylonectria</taxon>
    </lineage>
</organism>
<evidence type="ECO:0000256" key="1">
    <source>
        <dbReference type="ARBA" id="ARBA00010209"/>
    </source>
</evidence>
<evidence type="ECO:0000256" key="2">
    <source>
        <dbReference type="ARBA" id="ARBA00022679"/>
    </source>
</evidence>
<reference evidence="3" key="1">
    <citation type="journal article" date="2021" name="Nat. Commun.">
        <title>Genetic determinants of endophytism in the Arabidopsis root mycobiome.</title>
        <authorList>
            <person name="Mesny F."/>
            <person name="Miyauchi S."/>
            <person name="Thiergart T."/>
            <person name="Pickel B."/>
            <person name="Atanasova L."/>
            <person name="Karlsson M."/>
            <person name="Huettel B."/>
            <person name="Barry K.W."/>
            <person name="Haridas S."/>
            <person name="Chen C."/>
            <person name="Bauer D."/>
            <person name="Andreopoulos W."/>
            <person name="Pangilinan J."/>
            <person name="LaButti K."/>
            <person name="Riley R."/>
            <person name="Lipzen A."/>
            <person name="Clum A."/>
            <person name="Drula E."/>
            <person name="Henrissat B."/>
            <person name="Kohler A."/>
            <person name="Grigoriev I.V."/>
            <person name="Martin F.M."/>
            <person name="Hacquard S."/>
        </authorList>
    </citation>
    <scope>NUCLEOTIDE SEQUENCE</scope>
    <source>
        <strain evidence="3">MPI-CAGE-AT-0147</strain>
    </source>
</reference>
<protein>
    <submittedName>
        <fullName evidence="3">Aromatic prenyltransferase</fullName>
    </submittedName>
</protein>
<comment type="caution">
    <text evidence="3">The sequence shown here is derived from an EMBL/GenBank/DDBJ whole genome shotgun (WGS) entry which is preliminary data.</text>
</comment>
<sequence>IWLKQWLPSRDSRQVYWWNVTGQHLAAILHHADYPLSRQYEYLLFYYFTLVPHMGLKPTSSGAPRFNSFMTDDFSPIEYSWKWPSSSSDSLNVRLSMEIIGPDAGTAFDPYNQSSTIQLLNRLSDAFPGIDITWFNQF</sequence>
<dbReference type="AlphaFoldDB" id="A0A9P9IH67"/>
<dbReference type="PANTHER" id="PTHR40627:SF4">
    <property type="entry name" value="PRENYLTRANSFERASE ASQH1-RELATED"/>
    <property type="match status" value="1"/>
</dbReference>
<gene>
    <name evidence="3" type="ORF">EDB81DRAFT_598041</name>
</gene>
<keyword evidence="2" id="KW-0808">Transferase</keyword>
<dbReference type="GO" id="GO:0009820">
    <property type="term" value="P:alkaloid metabolic process"/>
    <property type="evidence" value="ECO:0007669"/>
    <property type="project" value="InterPro"/>
</dbReference>
<dbReference type="EMBL" id="JAGMUV010000025">
    <property type="protein sequence ID" value="KAH7120511.1"/>
    <property type="molecule type" value="Genomic_DNA"/>
</dbReference>
<dbReference type="InterPro" id="IPR017795">
    <property type="entry name" value="ABBA_NscD-like"/>
</dbReference>
<comment type="similarity">
    <text evidence="1">Belongs to the tryptophan dimethylallyltransferase family.</text>
</comment>
<feature type="non-terminal residue" evidence="3">
    <location>
        <position position="138"/>
    </location>
</feature>
<proteinExistence type="inferred from homology"/>
<dbReference type="Pfam" id="PF11991">
    <property type="entry name" value="Trp_DMAT"/>
    <property type="match status" value="1"/>
</dbReference>
<accession>A0A9P9IH67</accession>
<keyword evidence="4" id="KW-1185">Reference proteome</keyword>
<feature type="non-terminal residue" evidence="3">
    <location>
        <position position="1"/>
    </location>
</feature>